<evidence type="ECO:0000313" key="9">
    <source>
        <dbReference type="EMBL" id="MFC0320533.1"/>
    </source>
</evidence>
<dbReference type="PROSITE" id="PS01063">
    <property type="entry name" value="SIGMA70_ECF"/>
    <property type="match status" value="1"/>
</dbReference>
<dbReference type="RefSeq" id="WP_013667920.1">
    <property type="nucleotide sequence ID" value="NZ_JBHLWO010000002.1"/>
</dbReference>
<keyword evidence="4 6" id="KW-0238">DNA-binding</keyword>
<evidence type="ECO:0000256" key="2">
    <source>
        <dbReference type="ARBA" id="ARBA00023015"/>
    </source>
</evidence>
<sequence length="188" mass="22298">MAFEEKELILQVSKGNEHAFSLLFRQYHLHLATFVYKLTDSYELTEEIVQDVFLKIWTNRTQLTAVKNFKAYLFTVSKNHSLNCLKQAVKEKAVRQHWKHEHSRLFSEDELTNYHLLLDQAIDTLPPQQQRVYLLSKHEHLKYAEIADRMGISKETVKSYLKLATSTVISYLKKHIYLLLFLLIKIKF</sequence>
<dbReference type="InterPro" id="IPR014327">
    <property type="entry name" value="RNA_pol_sigma70_bacteroid"/>
</dbReference>
<evidence type="ECO:0000256" key="5">
    <source>
        <dbReference type="ARBA" id="ARBA00023163"/>
    </source>
</evidence>
<evidence type="ECO:0000256" key="3">
    <source>
        <dbReference type="ARBA" id="ARBA00023082"/>
    </source>
</evidence>
<dbReference type="NCBIfam" id="TIGR02937">
    <property type="entry name" value="sigma70-ECF"/>
    <property type="match status" value="1"/>
</dbReference>
<organism evidence="9 10">
    <name type="scientific">Olivibacter oleidegradans</name>
    <dbReference type="NCBI Taxonomy" id="760123"/>
    <lineage>
        <taxon>Bacteria</taxon>
        <taxon>Pseudomonadati</taxon>
        <taxon>Bacteroidota</taxon>
        <taxon>Sphingobacteriia</taxon>
        <taxon>Sphingobacteriales</taxon>
        <taxon>Sphingobacteriaceae</taxon>
        <taxon>Olivibacter</taxon>
    </lineage>
</organism>
<evidence type="ECO:0000259" key="7">
    <source>
        <dbReference type="Pfam" id="PF04542"/>
    </source>
</evidence>
<dbReference type="Proteomes" id="UP001589774">
    <property type="component" value="Unassembled WGS sequence"/>
</dbReference>
<dbReference type="PANTHER" id="PTHR43133:SF46">
    <property type="entry name" value="RNA POLYMERASE SIGMA-70 FACTOR ECF SUBFAMILY"/>
    <property type="match status" value="1"/>
</dbReference>
<dbReference type="NCBIfam" id="TIGR02985">
    <property type="entry name" value="Sig70_bacteroi1"/>
    <property type="match status" value="1"/>
</dbReference>
<dbReference type="Gene3D" id="1.10.10.10">
    <property type="entry name" value="Winged helix-like DNA-binding domain superfamily/Winged helix DNA-binding domain"/>
    <property type="match status" value="1"/>
</dbReference>
<dbReference type="InterPro" id="IPR013249">
    <property type="entry name" value="RNA_pol_sigma70_r4_t2"/>
</dbReference>
<dbReference type="Pfam" id="PF04542">
    <property type="entry name" value="Sigma70_r2"/>
    <property type="match status" value="1"/>
</dbReference>
<keyword evidence="5 6" id="KW-0804">Transcription</keyword>
<dbReference type="Gene3D" id="1.10.1740.10">
    <property type="match status" value="1"/>
</dbReference>
<evidence type="ECO:0000259" key="8">
    <source>
        <dbReference type="Pfam" id="PF08281"/>
    </source>
</evidence>
<protein>
    <recommendedName>
        <fullName evidence="6">RNA polymerase sigma factor</fullName>
    </recommendedName>
</protein>
<evidence type="ECO:0000256" key="6">
    <source>
        <dbReference type="RuleBase" id="RU000716"/>
    </source>
</evidence>
<dbReference type="InterPro" id="IPR013324">
    <property type="entry name" value="RNA_pol_sigma_r3/r4-like"/>
</dbReference>
<keyword evidence="10" id="KW-1185">Reference proteome</keyword>
<feature type="domain" description="RNA polymerase sigma-70 region 2" evidence="7">
    <location>
        <begin position="23"/>
        <end position="87"/>
    </location>
</feature>
<feature type="domain" description="RNA polymerase sigma factor 70 region 4 type 2" evidence="8">
    <location>
        <begin position="116"/>
        <end position="164"/>
    </location>
</feature>
<dbReference type="SUPFAM" id="SSF88659">
    <property type="entry name" value="Sigma3 and sigma4 domains of RNA polymerase sigma factors"/>
    <property type="match status" value="1"/>
</dbReference>
<keyword evidence="2 6" id="KW-0805">Transcription regulation</keyword>
<evidence type="ECO:0000313" key="10">
    <source>
        <dbReference type="Proteomes" id="UP001589774"/>
    </source>
</evidence>
<dbReference type="CDD" id="cd06171">
    <property type="entry name" value="Sigma70_r4"/>
    <property type="match status" value="1"/>
</dbReference>
<dbReference type="InterPro" id="IPR007627">
    <property type="entry name" value="RNA_pol_sigma70_r2"/>
</dbReference>
<name>A0ABV6HRJ1_9SPHI</name>
<dbReference type="EMBL" id="JBHLWO010000002">
    <property type="protein sequence ID" value="MFC0320533.1"/>
    <property type="molecule type" value="Genomic_DNA"/>
</dbReference>
<dbReference type="InterPro" id="IPR000838">
    <property type="entry name" value="RNA_pol_sigma70_ECF_CS"/>
</dbReference>
<evidence type="ECO:0000256" key="1">
    <source>
        <dbReference type="ARBA" id="ARBA00010641"/>
    </source>
</evidence>
<comment type="caution">
    <text evidence="9">The sequence shown here is derived from an EMBL/GenBank/DDBJ whole genome shotgun (WGS) entry which is preliminary data.</text>
</comment>
<dbReference type="InterPro" id="IPR013325">
    <property type="entry name" value="RNA_pol_sigma_r2"/>
</dbReference>
<evidence type="ECO:0000256" key="4">
    <source>
        <dbReference type="ARBA" id="ARBA00023125"/>
    </source>
</evidence>
<dbReference type="SUPFAM" id="SSF88946">
    <property type="entry name" value="Sigma2 domain of RNA polymerase sigma factors"/>
    <property type="match status" value="1"/>
</dbReference>
<comment type="similarity">
    <text evidence="1 6">Belongs to the sigma-70 factor family. ECF subfamily.</text>
</comment>
<proteinExistence type="inferred from homology"/>
<dbReference type="InterPro" id="IPR039425">
    <property type="entry name" value="RNA_pol_sigma-70-like"/>
</dbReference>
<gene>
    <name evidence="9" type="ORF">ACFFI0_19565</name>
</gene>
<dbReference type="InterPro" id="IPR036388">
    <property type="entry name" value="WH-like_DNA-bd_sf"/>
</dbReference>
<keyword evidence="3 6" id="KW-0731">Sigma factor</keyword>
<dbReference type="InterPro" id="IPR014284">
    <property type="entry name" value="RNA_pol_sigma-70_dom"/>
</dbReference>
<dbReference type="PANTHER" id="PTHR43133">
    <property type="entry name" value="RNA POLYMERASE ECF-TYPE SIGMA FACTO"/>
    <property type="match status" value="1"/>
</dbReference>
<dbReference type="Pfam" id="PF08281">
    <property type="entry name" value="Sigma70_r4_2"/>
    <property type="match status" value="1"/>
</dbReference>
<reference evidence="9 10" key="1">
    <citation type="submission" date="2024-09" db="EMBL/GenBank/DDBJ databases">
        <authorList>
            <person name="Sun Q."/>
            <person name="Mori K."/>
        </authorList>
    </citation>
    <scope>NUCLEOTIDE SEQUENCE [LARGE SCALE GENOMIC DNA]</scope>
    <source>
        <strain evidence="9 10">CCM 7765</strain>
    </source>
</reference>
<accession>A0ABV6HRJ1</accession>